<comment type="caution">
    <text evidence="3">The sequence shown here is derived from an EMBL/GenBank/DDBJ whole genome shotgun (WGS) entry which is preliminary data.</text>
</comment>
<dbReference type="GO" id="GO:0080044">
    <property type="term" value="F:quercetin 7-O-glucosyltransferase activity"/>
    <property type="evidence" value="ECO:0007669"/>
    <property type="project" value="TreeGrafter"/>
</dbReference>
<protein>
    <submittedName>
        <fullName evidence="3">Uncharacterized protein</fullName>
    </submittedName>
</protein>
<dbReference type="SUPFAM" id="SSF53756">
    <property type="entry name" value="UDP-Glycosyltransferase/glycogen phosphorylase"/>
    <property type="match status" value="1"/>
</dbReference>
<name>A0AAP0C2R0_9ASTR</name>
<evidence type="ECO:0000256" key="1">
    <source>
        <dbReference type="ARBA" id="ARBA00009995"/>
    </source>
</evidence>
<dbReference type="FunFam" id="3.40.50.2000:FF:000138">
    <property type="entry name" value="Glycosyltransferase"/>
    <property type="match status" value="1"/>
</dbReference>
<keyword evidence="4" id="KW-1185">Reference proteome</keyword>
<organism evidence="3 4">
    <name type="scientific">Deinandra increscens subsp. villosa</name>
    <dbReference type="NCBI Taxonomy" id="3103831"/>
    <lineage>
        <taxon>Eukaryota</taxon>
        <taxon>Viridiplantae</taxon>
        <taxon>Streptophyta</taxon>
        <taxon>Embryophyta</taxon>
        <taxon>Tracheophyta</taxon>
        <taxon>Spermatophyta</taxon>
        <taxon>Magnoliopsida</taxon>
        <taxon>eudicotyledons</taxon>
        <taxon>Gunneridae</taxon>
        <taxon>Pentapetalae</taxon>
        <taxon>asterids</taxon>
        <taxon>campanulids</taxon>
        <taxon>Asterales</taxon>
        <taxon>Asteraceae</taxon>
        <taxon>Asteroideae</taxon>
        <taxon>Heliantheae alliance</taxon>
        <taxon>Madieae</taxon>
        <taxon>Madiinae</taxon>
        <taxon>Deinandra</taxon>
    </lineage>
</organism>
<accession>A0AAP0C2R0</accession>
<reference evidence="3 4" key="1">
    <citation type="submission" date="2024-04" db="EMBL/GenBank/DDBJ databases">
        <title>The reference genome of an endangered Asteraceae, Deinandra increscens subsp. villosa, native to the Central Coast of California.</title>
        <authorList>
            <person name="Guilliams M."/>
            <person name="Hasenstab-Lehman K."/>
            <person name="Meyer R."/>
            <person name="Mcevoy S."/>
        </authorList>
    </citation>
    <scope>NUCLEOTIDE SEQUENCE [LARGE SCALE GENOMIC DNA]</scope>
    <source>
        <tissue evidence="3">Leaf</tissue>
    </source>
</reference>
<evidence type="ECO:0000313" key="4">
    <source>
        <dbReference type="Proteomes" id="UP001408789"/>
    </source>
</evidence>
<dbReference type="GO" id="GO:0080043">
    <property type="term" value="F:quercetin 3-O-glucosyltransferase activity"/>
    <property type="evidence" value="ECO:0007669"/>
    <property type="project" value="TreeGrafter"/>
</dbReference>
<sequence length="445" mass="50686">MNHVVVVPYPGRGHINPLLNLCRSLSSRLNHTTVFTVVVTEEWLRFLDPDDPERENVRFATIPNVIPSELNRGSDMVTFLTAVQTKMERPFEEVLDRMVHPVKLIIADASMLWPFDVANRRNIPVAAYSPMSASMFSVLLHVDLLQSHHHLFADVSERGNETIDYIPGLCSLTISDLPMIFHSGIDEKLKNVLPNLFNITMKANYVLLSTIYELEHEAIDALRARIRVPVYTSGPNIPYSQIEPNDPSSNEPVYLKWLDSKPPRTVLYVSFGSFLPLPRDEMVEIAWGLAQSGVNFLWVARGETSYLKDICGEELGVVVEWCDQLRVLSHSSIGGFWTHCGWNSVKEGLFSGVPMLTLPITIDQPLHSKMIVKYWKIGWNVREKVGVFKRDKIAMIVREFMDSKSVARMEMMERAKEFRRICQESVGEGRSVDKDLDAFVREALK</sequence>
<dbReference type="PANTHER" id="PTHR11926:SF774">
    <property type="entry name" value="UDP-GLYCOSYLTRANSFERASE 85A1-RELATED"/>
    <property type="match status" value="1"/>
</dbReference>
<proteinExistence type="inferred from homology"/>
<dbReference type="PANTHER" id="PTHR11926">
    <property type="entry name" value="GLUCOSYL/GLUCURONOSYL TRANSFERASES"/>
    <property type="match status" value="1"/>
</dbReference>
<evidence type="ECO:0000256" key="2">
    <source>
        <dbReference type="ARBA" id="ARBA00022679"/>
    </source>
</evidence>
<gene>
    <name evidence="3" type="ORF">SSX86_032906</name>
</gene>
<dbReference type="AlphaFoldDB" id="A0AAP0C2R0"/>
<dbReference type="EMBL" id="JBCNJP010015153">
    <property type="protein sequence ID" value="KAK9048131.1"/>
    <property type="molecule type" value="Genomic_DNA"/>
</dbReference>
<dbReference type="Proteomes" id="UP001408789">
    <property type="component" value="Unassembled WGS sequence"/>
</dbReference>
<dbReference type="Pfam" id="PF00201">
    <property type="entry name" value="UDPGT"/>
    <property type="match status" value="1"/>
</dbReference>
<keyword evidence="2" id="KW-0808">Transferase</keyword>
<evidence type="ECO:0000313" key="3">
    <source>
        <dbReference type="EMBL" id="KAK9048131.1"/>
    </source>
</evidence>
<comment type="similarity">
    <text evidence="1">Belongs to the UDP-glycosyltransferase family.</text>
</comment>
<dbReference type="CDD" id="cd03784">
    <property type="entry name" value="GT1_Gtf-like"/>
    <property type="match status" value="1"/>
</dbReference>
<dbReference type="Gene3D" id="3.40.50.2000">
    <property type="entry name" value="Glycogen Phosphorylase B"/>
    <property type="match status" value="2"/>
</dbReference>
<dbReference type="InterPro" id="IPR002213">
    <property type="entry name" value="UDP_glucos_trans"/>
</dbReference>